<dbReference type="GO" id="GO:0046983">
    <property type="term" value="F:protein dimerization activity"/>
    <property type="evidence" value="ECO:0007669"/>
    <property type="project" value="InterPro"/>
</dbReference>
<keyword evidence="5" id="KW-0539">Nucleus</keyword>
<dbReference type="GO" id="GO:0000981">
    <property type="term" value="F:DNA-binding transcription factor activity, RNA polymerase II-specific"/>
    <property type="evidence" value="ECO:0000318"/>
    <property type="project" value="GO_Central"/>
</dbReference>
<evidence type="ECO:0000256" key="2">
    <source>
        <dbReference type="ARBA" id="ARBA00023015"/>
    </source>
</evidence>
<dbReference type="Pfam" id="PF00319">
    <property type="entry name" value="SRF-TF"/>
    <property type="match status" value="1"/>
</dbReference>
<gene>
    <name evidence="8" type="primary">MADS9-1</name>
    <name evidence="8" type="ORF">SELMODRAFT_450769</name>
</gene>
<dbReference type="Gramene" id="EFJ28649">
    <property type="protein sequence ID" value="EFJ28649"/>
    <property type="gene ID" value="SELMODRAFT_450769"/>
</dbReference>
<keyword evidence="4" id="KW-0804">Transcription</keyword>
<dbReference type="KEGG" id="smo:SELMODRAFT_450769"/>
<dbReference type="GO" id="GO:0005634">
    <property type="term" value="C:nucleus"/>
    <property type="evidence" value="ECO:0007669"/>
    <property type="project" value="UniProtKB-SubCell"/>
</dbReference>
<dbReference type="InterPro" id="IPR002100">
    <property type="entry name" value="TF_MADSbox"/>
</dbReference>
<keyword evidence="2" id="KW-0805">Transcription regulation</keyword>
<dbReference type="PRINTS" id="PR00404">
    <property type="entry name" value="MADSDOMAIN"/>
</dbReference>
<dbReference type="EMBL" id="GL377579">
    <property type="protein sequence ID" value="EFJ28649.1"/>
    <property type="molecule type" value="Genomic_DNA"/>
</dbReference>
<name>D8RGU6_SELML</name>
<evidence type="ECO:0000256" key="1">
    <source>
        <dbReference type="ARBA" id="ARBA00004123"/>
    </source>
</evidence>
<evidence type="ECO:0000256" key="4">
    <source>
        <dbReference type="ARBA" id="ARBA00023163"/>
    </source>
</evidence>
<dbReference type="eggNOG" id="KOG0014">
    <property type="taxonomic scope" value="Eukaryota"/>
</dbReference>
<dbReference type="HOGENOM" id="CLU_1186706_0_0_1"/>
<dbReference type="GO" id="GO:0006357">
    <property type="term" value="P:regulation of transcription by RNA polymerase II"/>
    <property type="evidence" value="ECO:0000318"/>
    <property type="project" value="GO_Central"/>
</dbReference>
<evidence type="ECO:0000259" key="7">
    <source>
        <dbReference type="PROSITE" id="PS50066"/>
    </source>
</evidence>
<evidence type="ECO:0000256" key="3">
    <source>
        <dbReference type="ARBA" id="ARBA00023125"/>
    </source>
</evidence>
<feature type="region of interest" description="Disordered" evidence="6">
    <location>
        <begin position="196"/>
        <end position="220"/>
    </location>
</feature>
<dbReference type="PANTHER" id="PTHR11945">
    <property type="entry name" value="MADS BOX PROTEIN"/>
    <property type="match status" value="1"/>
</dbReference>
<evidence type="ECO:0000313" key="9">
    <source>
        <dbReference type="Proteomes" id="UP000001514"/>
    </source>
</evidence>
<dbReference type="GeneID" id="9631738"/>
<keyword evidence="3" id="KW-0238">DNA-binding</keyword>
<feature type="domain" description="MADS-box" evidence="7">
    <location>
        <begin position="1"/>
        <end position="61"/>
    </location>
</feature>
<dbReference type="SUPFAM" id="SSF55455">
    <property type="entry name" value="SRF-like"/>
    <property type="match status" value="1"/>
</dbReference>
<comment type="subcellular location">
    <subcellularLocation>
        <location evidence="1">Nucleus</location>
    </subcellularLocation>
</comment>
<dbReference type="OrthoDB" id="1278616at2759"/>
<dbReference type="Proteomes" id="UP000001514">
    <property type="component" value="Unassembled WGS sequence"/>
</dbReference>
<dbReference type="GO" id="GO:0000978">
    <property type="term" value="F:RNA polymerase II cis-regulatory region sequence-specific DNA binding"/>
    <property type="evidence" value="ECO:0000318"/>
    <property type="project" value="GO_Central"/>
</dbReference>
<dbReference type="InParanoid" id="D8RGU6"/>
<dbReference type="InterPro" id="IPR036879">
    <property type="entry name" value="TF_MADSbox_sf"/>
</dbReference>
<dbReference type="SMART" id="SM00432">
    <property type="entry name" value="MADS"/>
    <property type="match status" value="1"/>
</dbReference>
<proteinExistence type="predicted"/>
<evidence type="ECO:0000256" key="6">
    <source>
        <dbReference type="SAM" id="MobiDB-lite"/>
    </source>
</evidence>
<evidence type="ECO:0000313" key="8">
    <source>
        <dbReference type="EMBL" id="EFJ28649.1"/>
    </source>
</evidence>
<reference evidence="8 9" key="1">
    <citation type="journal article" date="2011" name="Science">
        <title>The Selaginella genome identifies genetic changes associated with the evolution of vascular plants.</title>
        <authorList>
            <person name="Banks J.A."/>
            <person name="Nishiyama T."/>
            <person name="Hasebe M."/>
            <person name="Bowman J.L."/>
            <person name="Gribskov M."/>
            <person name="dePamphilis C."/>
            <person name="Albert V.A."/>
            <person name="Aono N."/>
            <person name="Aoyama T."/>
            <person name="Ambrose B.A."/>
            <person name="Ashton N.W."/>
            <person name="Axtell M.J."/>
            <person name="Barker E."/>
            <person name="Barker M.S."/>
            <person name="Bennetzen J.L."/>
            <person name="Bonawitz N.D."/>
            <person name="Chapple C."/>
            <person name="Cheng C."/>
            <person name="Correa L.G."/>
            <person name="Dacre M."/>
            <person name="DeBarry J."/>
            <person name="Dreyer I."/>
            <person name="Elias M."/>
            <person name="Engstrom E.M."/>
            <person name="Estelle M."/>
            <person name="Feng L."/>
            <person name="Finet C."/>
            <person name="Floyd S.K."/>
            <person name="Frommer W.B."/>
            <person name="Fujita T."/>
            <person name="Gramzow L."/>
            <person name="Gutensohn M."/>
            <person name="Harholt J."/>
            <person name="Hattori M."/>
            <person name="Heyl A."/>
            <person name="Hirai T."/>
            <person name="Hiwatashi Y."/>
            <person name="Ishikawa M."/>
            <person name="Iwata M."/>
            <person name="Karol K.G."/>
            <person name="Koehler B."/>
            <person name="Kolukisaoglu U."/>
            <person name="Kubo M."/>
            <person name="Kurata T."/>
            <person name="Lalonde S."/>
            <person name="Li K."/>
            <person name="Li Y."/>
            <person name="Litt A."/>
            <person name="Lyons E."/>
            <person name="Manning G."/>
            <person name="Maruyama T."/>
            <person name="Michael T.P."/>
            <person name="Mikami K."/>
            <person name="Miyazaki S."/>
            <person name="Morinaga S."/>
            <person name="Murata T."/>
            <person name="Mueller-Roeber B."/>
            <person name="Nelson D.R."/>
            <person name="Obara M."/>
            <person name="Oguri Y."/>
            <person name="Olmstead R.G."/>
            <person name="Onodera N."/>
            <person name="Petersen B.L."/>
            <person name="Pils B."/>
            <person name="Prigge M."/>
            <person name="Rensing S.A."/>
            <person name="Riano-Pachon D.M."/>
            <person name="Roberts A.W."/>
            <person name="Sato Y."/>
            <person name="Scheller H.V."/>
            <person name="Schulz B."/>
            <person name="Schulz C."/>
            <person name="Shakirov E.V."/>
            <person name="Shibagaki N."/>
            <person name="Shinohara N."/>
            <person name="Shippen D.E."/>
            <person name="Soerensen I."/>
            <person name="Sotooka R."/>
            <person name="Sugimoto N."/>
            <person name="Sugita M."/>
            <person name="Sumikawa N."/>
            <person name="Tanurdzic M."/>
            <person name="Theissen G."/>
            <person name="Ulvskov P."/>
            <person name="Wakazuki S."/>
            <person name="Weng J.K."/>
            <person name="Willats W.W."/>
            <person name="Wipf D."/>
            <person name="Wolf P.G."/>
            <person name="Yang L."/>
            <person name="Zimmer A.D."/>
            <person name="Zhu Q."/>
            <person name="Mitros T."/>
            <person name="Hellsten U."/>
            <person name="Loque D."/>
            <person name="Otillar R."/>
            <person name="Salamov A."/>
            <person name="Schmutz J."/>
            <person name="Shapiro H."/>
            <person name="Lindquist E."/>
            <person name="Lucas S."/>
            <person name="Rokhsar D."/>
            <person name="Grigoriev I.V."/>
        </authorList>
    </citation>
    <scope>NUCLEOTIDE SEQUENCE [LARGE SCALE GENOMIC DNA]</scope>
</reference>
<sequence>MGRRKIDIKYLVKNNPRTQTFRKRTEGLFKKAIELQVLCGAKVEVTVIYDSGKKHFFYSSDPSAPQKLPPKITVESVIASNSSSSEDSFGDDEVDRMFAEAEGQDQDGMFFTDDASSGGFFTSSAEVLPDHFQLLNLGDHANGHLGNYVNGHAGNHHNDHGHLDDHPNGQLDSMFPPRNDHQQIFHGLYSHRVHGDGNGYSNGDENGGGSLYSNGGFVAQQNDTNNMQMDSDFDTAVFLNQS</sequence>
<dbReference type="Gene3D" id="3.40.1810.10">
    <property type="entry name" value="Transcription factor, MADS-box"/>
    <property type="match status" value="1"/>
</dbReference>
<dbReference type="PANTHER" id="PTHR11945:SF629">
    <property type="entry name" value="OS02G0164450 PROTEIN"/>
    <property type="match status" value="1"/>
</dbReference>
<accession>D8RGU6</accession>
<dbReference type="PROSITE" id="PS50066">
    <property type="entry name" value="MADS_BOX_2"/>
    <property type="match status" value="1"/>
</dbReference>
<organism evidence="9">
    <name type="scientific">Selaginella moellendorffii</name>
    <name type="common">Spikemoss</name>
    <dbReference type="NCBI Taxonomy" id="88036"/>
    <lineage>
        <taxon>Eukaryota</taxon>
        <taxon>Viridiplantae</taxon>
        <taxon>Streptophyta</taxon>
        <taxon>Embryophyta</taxon>
        <taxon>Tracheophyta</taxon>
        <taxon>Lycopodiopsida</taxon>
        <taxon>Selaginellales</taxon>
        <taxon>Selaginellaceae</taxon>
        <taxon>Selaginella</taxon>
    </lineage>
</organism>
<feature type="compositionally biased region" description="Gly residues" evidence="6">
    <location>
        <begin position="196"/>
        <end position="210"/>
    </location>
</feature>
<evidence type="ECO:0000256" key="5">
    <source>
        <dbReference type="ARBA" id="ARBA00023242"/>
    </source>
</evidence>
<keyword evidence="9" id="KW-1185">Reference proteome</keyword>
<dbReference type="CDD" id="cd00120">
    <property type="entry name" value="MADS"/>
    <property type="match status" value="1"/>
</dbReference>
<dbReference type="AlphaFoldDB" id="D8RGU6"/>
<protein>
    <submittedName>
        <fullName evidence="8">MADS-domain transcription factor</fullName>
    </submittedName>
</protein>